<protein>
    <submittedName>
        <fullName evidence="2">Uncharacterized protein</fullName>
    </submittedName>
</protein>
<evidence type="ECO:0000313" key="2">
    <source>
        <dbReference type="EMBL" id="KAK3586509.1"/>
    </source>
</evidence>
<keyword evidence="3" id="KW-1185">Reference proteome</keyword>
<sequence length="113" mass="13289">MKFIISFVCVFVITLLVSVKCFHAEETNPIVSEVQKDILDLKSGMTKIKRKMRKDRQDRHQLILKLNQALSRNTGTYDNNEPIWNYSLEISPIHLDWIRALQIGFRKEKNQSN</sequence>
<reference evidence="2" key="3">
    <citation type="submission" date="2023-05" db="EMBL/GenBank/DDBJ databases">
        <authorList>
            <person name="Smith C.H."/>
        </authorList>
    </citation>
    <scope>NUCLEOTIDE SEQUENCE</scope>
    <source>
        <strain evidence="2">CHS0354</strain>
        <tissue evidence="2">Mantle</tissue>
    </source>
</reference>
<accession>A0AAE0S7A4</accession>
<evidence type="ECO:0000313" key="3">
    <source>
        <dbReference type="Proteomes" id="UP001195483"/>
    </source>
</evidence>
<keyword evidence="1" id="KW-0732">Signal</keyword>
<gene>
    <name evidence="2" type="ORF">CHS0354_033529</name>
</gene>
<reference evidence="2" key="1">
    <citation type="journal article" date="2021" name="Genome Biol. Evol.">
        <title>A High-Quality Reference Genome for a Parasitic Bivalve with Doubly Uniparental Inheritance (Bivalvia: Unionida).</title>
        <authorList>
            <person name="Smith C.H."/>
        </authorList>
    </citation>
    <scope>NUCLEOTIDE SEQUENCE</scope>
    <source>
        <strain evidence="2">CHS0354</strain>
    </source>
</reference>
<evidence type="ECO:0000256" key="1">
    <source>
        <dbReference type="SAM" id="SignalP"/>
    </source>
</evidence>
<comment type="caution">
    <text evidence="2">The sequence shown here is derived from an EMBL/GenBank/DDBJ whole genome shotgun (WGS) entry which is preliminary data.</text>
</comment>
<reference evidence="2" key="2">
    <citation type="journal article" date="2021" name="Genome Biol. Evol.">
        <title>Developing a high-quality reference genome for a parasitic bivalve with doubly uniparental inheritance (Bivalvia: Unionida).</title>
        <authorList>
            <person name="Smith C.H."/>
        </authorList>
    </citation>
    <scope>NUCLEOTIDE SEQUENCE</scope>
    <source>
        <strain evidence="2">CHS0354</strain>
        <tissue evidence="2">Mantle</tissue>
    </source>
</reference>
<dbReference type="EMBL" id="JAEAOA010001965">
    <property type="protein sequence ID" value="KAK3586509.1"/>
    <property type="molecule type" value="Genomic_DNA"/>
</dbReference>
<feature type="signal peptide" evidence="1">
    <location>
        <begin position="1"/>
        <end position="24"/>
    </location>
</feature>
<name>A0AAE0S7A4_9BIVA</name>
<feature type="chain" id="PRO_5042140657" evidence="1">
    <location>
        <begin position="25"/>
        <end position="113"/>
    </location>
</feature>
<dbReference type="AlphaFoldDB" id="A0AAE0S7A4"/>
<proteinExistence type="predicted"/>
<organism evidence="2 3">
    <name type="scientific">Potamilus streckersoni</name>
    <dbReference type="NCBI Taxonomy" id="2493646"/>
    <lineage>
        <taxon>Eukaryota</taxon>
        <taxon>Metazoa</taxon>
        <taxon>Spiralia</taxon>
        <taxon>Lophotrochozoa</taxon>
        <taxon>Mollusca</taxon>
        <taxon>Bivalvia</taxon>
        <taxon>Autobranchia</taxon>
        <taxon>Heteroconchia</taxon>
        <taxon>Palaeoheterodonta</taxon>
        <taxon>Unionida</taxon>
        <taxon>Unionoidea</taxon>
        <taxon>Unionidae</taxon>
        <taxon>Ambleminae</taxon>
        <taxon>Lampsilini</taxon>
        <taxon>Potamilus</taxon>
    </lineage>
</organism>
<dbReference type="Proteomes" id="UP001195483">
    <property type="component" value="Unassembled WGS sequence"/>
</dbReference>